<evidence type="ECO:0000256" key="1">
    <source>
        <dbReference type="SAM" id="Phobius"/>
    </source>
</evidence>
<feature type="transmembrane region" description="Helical" evidence="1">
    <location>
        <begin position="103"/>
        <end position="125"/>
    </location>
</feature>
<evidence type="ECO:0000313" key="2">
    <source>
        <dbReference type="EMBL" id="TMW68224.1"/>
    </source>
</evidence>
<dbReference type="AlphaFoldDB" id="A0A8K1CS39"/>
<keyword evidence="1" id="KW-0472">Membrane</keyword>
<name>A0A8K1CS39_PYTOL</name>
<keyword evidence="1" id="KW-1133">Transmembrane helix</keyword>
<dbReference type="EMBL" id="SPLM01000003">
    <property type="protein sequence ID" value="TMW68224.1"/>
    <property type="molecule type" value="Genomic_DNA"/>
</dbReference>
<accession>A0A8K1CS39</accession>
<protein>
    <submittedName>
        <fullName evidence="2">Uncharacterized protein</fullName>
    </submittedName>
</protein>
<keyword evidence="3" id="KW-1185">Reference proteome</keyword>
<dbReference type="Proteomes" id="UP000794436">
    <property type="component" value="Unassembled WGS sequence"/>
</dbReference>
<keyword evidence="1" id="KW-0812">Transmembrane</keyword>
<sequence>MTTATPACLDVSPFLQKNLSRVVVIRQLAVPRVRLFRIATLFLHMIDIKPWTDETSLLVLNWSFVDGAFKLPSSVADWPLVDVASVVAVSVAYLFFVGASSALYCNVVVNAVVGLKLLEFAVYLFNSFA</sequence>
<proteinExistence type="predicted"/>
<organism evidence="2 3">
    <name type="scientific">Pythium oligandrum</name>
    <name type="common">Mycoparasitic fungus</name>
    <dbReference type="NCBI Taxonomy" id="41045"/>
    <lineage>
        <taxon>Eukaryota</taxon>
        <taxon>Sar</taxon>
        <taxon>Stramenopiles</taxon>
        <taxon>Oomycota</taxon>
        <taxon>Peronosporomycetes</taxon>
        <taxon>Pythiales</taxon>
        <taxon>Pythiaceae</taxon>
        <taxon>Pythium</taxon>
    </lineage>
</organism>
<gene>
    <name evidence="2" type="ORF">Poli38472_007896</name>
</gene>
<feature type="transmembrane region" description="Helical" evidence="1">
    <location>
        <begin position="78"/>
        <end position="96"/>
    </location>
</feature>
<evidence type="ECO:0000313" key="3">
    <source>
        <dbReference type="Proteomes" id="UP000794436"/>
    </source>
</evidence>
<comment type="caution">
    <text evidence="2">The sequence shown here is derived from an EMBL/GenBank/DDBJ whole genome shotgun (WGS) entry which is preliminary data.</text>
</comment>
<reference evidence="2" key="1">
    <citation type="submission" date="2019-03" db="EMBL/GenBank/DDBJ databases">
        <title>Long read genome sequence of the mycoparasitic Pythium oligandrum ATCC 38472 isolated from sugarbeet rhizosphere.</title>
        <authorList>
            <person name="Gaulin E."/>
        </authorList>
    </citation>
    <scope>NUCLEOTIDE SEQUENCE</scope>
    <source>
        <strain evidence="2">ATCC 38472_TT</strain>
    </source>
</reference>